<name>A0ABS9U4Y6_9MICC</name>
<gene>
    <name evidence="1" type="ORF">L0M17_15375</name>
</gene>
<proteinExistence type="predicted"/>
<dbReference type="Proteomes" id="UP001202922">
    <property type="component" value="Unassembled WGS sequence"/>
</dbReference>
<dbReference type="EMBL" id="JAKZBV010000001">
    <property type="protein sequence ID" value="MCH6471340.1"/>
    <property type="molecule type" value="Genomic_DNA"/>
</dbReference>
<accession>A0ABS9U4Y6</accession>
<evidence type="ECO:0000313" key="1">
    <source>
        <dbReference type="EMBL" id="MCH6471340.1"/>
    </source>
</evidence>
<keyword evidence="2" id="KW-1185">Reference proteome</keyword>
<dbReference type="RefSeq" id="WP_241055068.1">
    <property type="nucleotide sequence ID" value="NZ_JAKZBV010000001.1"/>
</dbReference>
<reference evidence="1 2" key="1">
    <citation type="submission" date="2022-03" db="EMBL/GenBank/DDBJ databases">
        <title>Sinomonas sp. isolated from a soil.</title>
        <authorList>
            <person name="Han J."/>
            <person name="Kim D.-U."/>
        </authorList>
    </citation>
    <scope>NUCLEOTIDE SEQUENCE [LARGE SCALE GENOMIC DNA]</scope>
    <source>
        <strain evidence="1 2">5-5</strain>
    </source>
</reference>
<organism evidence="1 2">
    <name type="scientific">Sinomonas terrae</name>
    <dbReference type="NCBI Taxonomy" id="2908838"/>
    <lineage>
        <taxon>Bacteria</taxon>
        <taxon>Bacillati</taxon>
        <taxon>Actinomycetota</taxon>
        <taxon>Actinomycetes</taxon>
        <taxon>Micrococcales</taxon>
        <taxon>Micrococcaceae</taxon>
        <taxon>Sinomonas</taxon>
    </lineage>
</organism>
<comment type="caution">
    <text evidence="1">The sequence shown here is derived from an EMBL/GenBank/DDBJ whole genome shotgun (WGS) entry which is preliminary data.</text>
</comment>
<evidence type="ECO:0000313" key="2">
    <source>
        <dbReference type="Proteomes" id="UP001202922"/>
    </source>
</evidence>
<protein>
    <submittedName>
        <fullName evidence="1">Glycosyltransferase family 1 protein</fullName>
    </submittedName>
</protein>
<sequence>MNNLDIIFTHPGGRGWAPVVRLAHLASDLLEARLLQYTDAGYTKALLARGLLPPLRGGRRRALVIAPSPVHLNALLEGVPLLSRYEAVAAWVIDSFWWERIPRIARKRGRLDFLYVTDGGDRDHWSEATGVDVQVLPWGTDTLRVEPVLKTVDLQRLGRQPESWDDDVMTGLEAGEHGLVFKGRPRFEPTDLESQLHVDDALGRAKFVLAFSNGMHDAGYTHPVREYLTARWVDSLAHGAVVAGVAPNSAAADYLLWAGATLDLGGTNRAEGLARLKDAVAAWTPATAERNRSEARKRLDWRHRLKVISHDLELATPALEREASKLVCESLRPTEYPCRTLCPPGLKTLPER</sequence>